<gene>
    <name evidence="3" type="ORF">J5V96_16525</name>
</gene>
<reference evidence="3" key="1">
    <citation type="submission" date="2021-03" db="EMBL/GenBank/DDBJ databases">
        <title>Microbacterium sp. nov., a novel actinobacterium isolated from cow dung.</title>
        <authorList>
            <person name="Zhang L."/>
        </authorList>
    </citation>
    <scope>NUCLEOTIDE SEQUENCE</scope>
    <source>
        <strain evidence="3">NEAU-LLB</strain>
    </source>
</reference>
<feature type="transmembrane region" description="Helical" evidence="1">
    <location>
        <begin position="187"/>
        <end position="208"/>
    </location>
</feature>
<keyword evidence="1" id="KW-0812">Transmembrane</keyword>
<organism evidence="3 4">
    <name type="scientific">Microbacterium stercoris</name>
    <dbReference type="NCBI Taxonomy" id="2820289"/>
    <lineage>
        <taxon>Bacteria</taxon>
        <taxon>Bacillati</taxon>
        <taxon>Actinomycetota</taxon>
        <taxon>Actinomycetes</taxon>
        <taxon>Micrococcales</taxon>
        <taxon>Microbacteriaceae</taxon>
        <taxon>Microbacterium</taxon>
    </lineage>
</organism>
<feature type="chain" id="PRO_5037118029" description="LPXTG cell wall anchor domain-containing protein" evidence="2">
    <location>
        <begin position="26"/>
        <end position="221"/>
    </location>
</feature>
<name>A0A939QT75_9MICO</name>
<comment type="caution">
    <text evidence="3">The sequence shown here is derived from an EMBL/GenBank/DDBJ whole genome shotgun (WGS) entry which is preliminary data.</text>
</comment>
<proteinExistence type="predicted"/>
<evidence type="ECO:0000256" key="1">
    <source>
        <dbReference type="SAM" id="Phobius"/>
    </source>
</evidence>
<dbReference type="AlphaFoldDB" id="A0A939QT75"/>
<accession>A0A939QT75</accession>
<evidence type="ECO:0000256" key="2">
    <source>
        <dbReference type="SAM" id="SignalP"/>
    </source>
</evidence>
<keyword evidence="1" id="KW-1133">Transmembrane helix</keyword>
<protein>
    <recommendedName>
        <fullName evidence="5">LPXTG cell wall anchor domain-containing protein</fullName>
    </recommendedName>
</protein>
<evidence type="ECO:0000313" key="3">
    <source>
        <dbReference type="EMBL" id="MBO3665106.1"/>
    </source>
</evidence>
<evidence type="ECO:0008006" key="5">
    <source>
        <dbReference type="Google" id="ProtNLM"/>
    </source>
</evidence>
<keyword evidence="1" id="KW-0472">Membrane</keyword>
<feature type="signal peptide" evidence="2">
    <location>
        <begin position="1"/>
        <end position="25"/>
    </location>
</feature>
<keyword evidence="4" id="KW-1185">Reference proteome</keyword>
<dbReference type="EMBL" id="JAGFOA010000008">
    <property type="protein sequence ID" value="MBO3665106.1"/>
    <property type="molecule type" value="Genomic_DNA"/>
</dbReference>
<dbReference type="Proteomes" id="UP000680132">
    <property type="component" value="Unassembled WGS sequence"/>
</dbReference>
<keyword evidence="2" id="KW-0732">Signal</keyword>
<dbReference type="RefSeq" id="WP_208505500.1">
    <property type="nucleotide sequence ID" value="NZ_JAGFOA010000008.1"/>
</dbReference>
<evidence type="ECO:0000313" key="4">
    <source>
        <dbReference type="Proteomes" id="UP000680132"/>
    </source>
</evidence>
<sequence>MRAGCWAACAAIVSALLGAASPAFAATDDGQIGVSRDGVTWGDSLTEPLFDPSMLWVPGDVEIRSFSVRNQADEEATLSIGVRAAPSWLLDAEAVEVEARVDGGDWVDVDGDDVRQLTEGGVVAGEVARVDVRVSAVWGASSNPTQAEIVPFDLLVTLTQAEAVGKGDPGEPAAPAAREPLADTGSVFGYGALWAGAILVGGGAAMIATRRRTAGEADPRG</sequence>